<dbReference type="InterPro" id="IPR036410">
    <property type="entry name" value="HSP_DnaJ_Cys-rich_dom_sf"/>
</dbReference>
<sequence length="588" mass="67140">MPPIITPEFVRNAINYRHPNYTATVELAEAIKIHADGLFPDKLIAERRPSESKAIFEYRKKIYKSVTKKEIGKVLTELQKIRRSQDWNISYNDDDIPKKISGDETLERYCEENYPGFSSLTNWAFSELLRRYLIDANSIIALVLKNMPAQSNEYIKPIVEVFSSEQVLDYVEGGYVVLKSADKNVYRAGNNRIYQGDIIYIITMEQILRYKQVTGKYDLELDLEYNHNLGYLPAFKAGGEYKCRVNNDTIYESRIQYMVPELDEAAREYSDLQAEIVQHIHSEKYYYTNTDCPDCNGAGKLKNKSTCSKCTGSGRITNVSPYGVFLVDMAKAGEAQAPTPPIGYIYKDTKIAELQDQRVDKHLYKALASINMEFLSNVSLNQSGVAKEVDRDALNTFVSSIAEDIVRILDNAYRFICDVRYSVIITDKEARQNLLPRIAVPERFDLLNSSYLMGEIREANTAQVNPVVKKNMEVEFIRKRYNADPDKADELQCIFDMDPFYGNSQDEKMTMLSNGGITEVDYVISCNIVQLVNIAINENDNFLRKTFKEKREIIKTYAQAIIAENTPQNTIKVELNGEGSSEGTEDNI</sequence>
<keyword evidence="2" id="KW-1185">Reference proteome</keyword>
<evidence type="ECO:0000313" key="1">
    <source>
        <dbReference type="EMBL" id="PXV61178.1"/>
    </source>
</evidence>
<gene>
    <name evidence="1" type="ORF">CLV62_12511</name>
</gene>
<dbReference type="RefSeq" id="WP_110311803.1">
    <property type="nucleotide sequence ID" value="NZ_QICL01000025.1"/>
</dbReference>
<evidence type="ECO:0000313" key="2">
    <source>
        <dbReference type="Proteomes" id="UP000247973"/>
    </source>
</evidence>
<accession>A0A2V3PM56</accession>
<dbReference type="AlphaFoldDB" id="A0A2V3PM56"/>
<reference evidence="1 2" key="1">
    <citation type="submission" date="2018-03" db="EMBL/GenBank/DDBJ databases">
        <title>Genomic Encyclopedia of Archaeal and Bacterial Type Strains, Phase II (KMG-II): from individual species to whole genera.</title>
        <authorList>
            <person name="Goeker M."/>
        </authorList>
    </citation>
    <scope>NUCLEOTIDE SEQUENCE [LARGE SCALE GENOMIC DNA]</scope>
    <source>
        <strain evidence="1 2">DSM 100214</strain>
    </source>
</reference>
<dbReference type="Gene3D" id="6.20.20.10">
    <property type="match status" value="1"/>
</dbReference>
<name>A0A2V3PM56_9BACT</name>
<proteinExistence type="predicted"/>
<dbReference type="OrthoDB" id="919410at2"/>
<dbReference type="Proteomes" id="UP000247973">
    <property type="component" value="Unassembled WGS sequence"/>
</dbReference>
<dbReference type="EMBL" id="QICL01000025">
    <property type="protein sequence ID" value="PXV61178.1"/>
    <property type="molecule type" value="Genomic_DNA"/>
</dbReference>
<dbReference type="SUPFAM" id="SSF57938">
    <property type="entry name" value="DnaJ/Hsp40 cysteine-rich domain"/>
    <property type="match status" value="1"/>
</dbReference>
<protein>
    <submittedName>
        <fullName evidence="1">Uncharacterized protein</fullName>
    </submittedName>
</protein>
<comment type="caution">
    <text evidence="1">The sequence shown here is derived from an EMBL/GenBank/DDBJ whole genome shotgun (WGS) entry which is preliminary data.</text>
</comment>
<organism evidence="1 2">
    <name type="scientific">Dysgonomonas alginatilytica</name>
    <dbReference type="NCBI Taxonomy" id="1605892"/>
    <lineage>
        <taxon>Bacteria</taxon>
        <taxon>Pseudomonadati</taxon>
        <taxon>Bacteroidota</taxon>
        <taxon>Bacteroidia</taxon>
        <taxon>Bacteroidales</taxon>
        <taxon>Dysgonomonadaceae</taxon>
        <taxon>Dysgonomonas</taxon>
    </lineage>
</organism>